<evidence type="ECO:0000256" key="5">
    <source>
        <dbReference type="ARBA" id="ARBA00022982"/>
    </source>
</evidence>
<keyword evidence="6" id="KW-0408">Iron</keyword>
<dbReference type="PANTHER" id="PTHR47153:SF2">
    <property type="entry name" value="LACTATE UTILIZATION PROTEIN B"/>
    <property type="match status" value="1"/>
</dbReference>
<dbReference type="GO" id="GO:0051539">
    <property type="term" value="F:4 iron, 4 sulfur cluster binding"/>
    <property type="evidence" value="ECO:0007669"/>
    <property type="project" value="UniProtKB-KW"/>
</dbReference>
<dbReference type="InterPro" id="IPR009051">
    <property type="entry name" value="Helical_ferredxn"/>
</dbReference>
<dbReference type="InterPro" id="IPR003741">
    <property type="entry name" value="LUD_dom"/>
</dbReference>
<dbReference type="InterPro" id="IPR037171">
    <property type="entry name" value="NagB/RpiA_transferase-like"/>
</dbReference>
<dbReference type="SUPFAM" id="SSF100950">
    <property type="entry name" value="NagB/RpiA/CoA transferase-like"/>
    <property type="match status" value="1"/>
</dbReference>
<dbReference type="SUPFAM" id="SSF46548">
    <property type="entry name" value="alpha-helical ferredoxin"/>
    <property type="match status" value="1"/>
</dbReference>
<dbReference type="Gene3D" id="1.10.1060.10">
    <property type="entry name" value="Alpha-helical ferredoxin"/>
    <property type="match status" value="1"/>
</dbReference>
<comment type="caution">
    <text evidence="10">The sequence shown here is derived from an EMBL/GenBank/DDBJ whole genome shotgun (WGS) entry which is preliminary data.</text>
</comment>
<dbReference type="InterPro" id="IPR004452">
    <property type="entry name" value="LutB/LldF"/>
</dbReference>
<dbReference type="InterPro" id="IPR024569">
    <property type="entry name" value="LutB_C"/>
</dbReference>
<dbReference type="PROSITE" id="PS00198">
    <property type="entry name" value="4FE4S_FER_1"/>
    <property type="match status" value="1"/>
</dbReference>
<dbReference type="NCBIfam" id="TIGR00273">
    <property type="entry name" value="LutB/LldF family L-lactate oxidation iron-sulfur protein"/>
    <property type="match status" value="1"/>
</dbReference>
<dbReference type="Proteomes" id="UP000265750">
    <property type="component" value="Unassembled WGS sequence"/>
</dbReference>
<keyword evidence="2" id="KW-0004">4Fe-4S</keyword>
<accession>A0A3A1WMZ6</accession>
<dbReference type="Pfam" id="PF11870">
    <property type="entry name" value="LutB_C"/>
    <property type="match status" value="1"/>
</dbReference>
<evidence type="ECO:0000256" key="3">
    <source>
        <dbReference type="ARBA" id="ARBA00022723"/>
    </source>
</evidence>
<evidence type="ECO:0000259" key="9">
    <source>
        <dbReference type="PROSITE" id="PS51379"/>
    </source>
</evidence>
<reference evidence="11" key="1">
    <citation type="submission" date="2018-09" db="EMBL/GenBank/DDBJ databases">
        <authorList>
            <person name="Tuo L."/>
        </authorList>
    </citation>
    <scope>NUCLEOTIDE SEQUENCE [LARGE SCALE GENOMIC DNA]</scope>
    <source>
        <strain evidence="11">M2BS4Y-1</strain>
    </source>
</reference>
<dbReference type="InterPro" id="IPR017900">
    <property type="entry name" value="4Fe4S_Fe_S_CS"/>
</dbReference>
<organism evidence="10 11">
    <name type="scientific">Aureimonas flava</name>
    <dbReference type="NCBI Taxonomy" id="2320271"/>
    <lineage>
        <taxon>Bacteria</taxon>
        <taxon>Pseudomonadati</taxon>
        <taxon>Pseudomonadota</taxon>
        <taxon>Alphaproteobacteria</taxon>
        <taxon>Hyphomicrobiales</taxon>
        <taxon>Aurantimonadaceae</taxon>
        <taxon>Aureimonas</taxon>
    </lineage>
</organism>
<dbReference type="PROSITE" id="PS51379">
    <property type="entry name" value="4FE4S_FER_2"/>
    <property type="match status" value="1"/>
</dbReference>
<keyword evidence="7" id="KW-0411">Iron-sulfur</keyword>
<gene>
    <name evidence="10" type="ORF">D3218_17830</name>
</gene>
<dbReference type="InterPro" id="IPR017896">
    <property type="entry name" value="4Fe4S_Fe-S-bd"/>
</dbReference>
<name>A0A3A1WMZ6_9HYPH</name>
<dbReference type="PANTHER" id="PTHR47153">
    <property type="entry name" value="LACTATE UTILIZATION PROTEIN B"/>
    <property type="match status" value="1"/>
</dbReference>
<dbReference type="GO" id="GO:0006089">
    <property type="term" value="P:lactate metabolic process"/>
    <property type="evidence" value="ECO:0007669"/>
    <property type="project" value="InterPro"/>
</dbReference>
<evidence type="ECO:0000313" key="10">
    <source>
        <dbReference type="EMBL" id="RIX97944.1"/>
    </source>
</evidence>
<dbReference type="AlphaFoldDB" id="A0A3A1WMZ6"/>
<evidence type="ECO:0000313" key="11">
    <source>
        <dbReference type="Proteomes" id="UP000265750"/>
    </source>
</evidence>
<protein>
    <submittedName>
        <fullName evidence="10">Iron-sulfur cluster-binding protein</fullName>
    </submittedName>
</protein>
<feature type="region of interest" description="Disordered" evidence="8">
    <location>
        <begin position="463"/>
        <end position="484"/>
    </location>
</feature>
<dbReference type="OrthoDB" id="5289041at2"/>
<dbReference type="Gene3D" id="3.40.50.10420">
    <property type="entry name" value="NagB/RpiA/CoA transferase-like"/>
    <property type="match status" value="1"/>
</dbReference>
<keyword evidence="1" id="KW-0813">Transport</keyword>
<dbReference type="InterPro" id="IPR024185">
    <property type="entry name" value="FTHF_cligase-like_sf"/>
</dbReference>
<proteinExistence type="predicted"/>
<evidence type="ECO:0000256" key="4">
    <source>
        <dbReference type="ARBA" id="ARBA00022737"/>
    </source>
</evidence>
<dbReference type="Pfam" id="PF02589">
    <property type="entry name" value="LUD_dom"/>
    <property type="match status" value="1"/>
</dbReference>
<feature type="compositionally biased region" description="Basic and acidic residues" evidence="8">
    <location>
        <begin position="475"/>
        <end position="484"/>
    </location>
</feature>
<dbReference type="RefSeq" id="WP_119541435.1">
    <property type="nucleotide sequence ID" value="NZ_QYRN01000012.1"/>
</dbReference>
<evidence type="ECO:0000256" key="6">
    <source>
        <dbReference type="ARBA" id="ARBA00023004"/>
    </source>
</evidence>
<keyword evidence="4" id="KW-0677">Repeat</keyword>
<keyword evidence="11" id="KW-1185">Reference proteome</keyword>
<evidence type="ECO:0000256" key="2">
    <source>
        <dbReference type="ARBA" id="ARBA00022485"/>
    </source>
</evidence>
<keyword evidence="3" id="KW-0479">Metal-binding</keyword>
<evidence type="ECO:0000256" key="8">
    <source>
        <dbReference type="SAM" id="MobiDB-lite"/>
    </source>
</evidence>
<evidence type="ECO:0000256" key="7">
    <source>
        <dbReference type="ARBA" id="ARBA00023014"/>
    </source>
</evidence>
<dbReference type="GO" id="GO:0046872">
    <property type="term" value="F:metal ion binding"/>
    <property type="evidence" value="ECO:0007669"/>
    <property type="project" value="UniProtKB-KW"/>
</dbReference>
<dbReference type="Pfam" id="PF13183">
    <property type="entry name" value="Fer4_8"/>
    <property type="match status" value="1"/>
</dbReference>
<dbReference type="EMBL" id="QYRN01000012">
    <property type="protein sequence ID" value="RIX97944.1"/>
    <property type="molecule type" value="Genomic_DNA"/>
</dbReference>
<keyword evidence="5" id="KW-0249">Electron transport</keyword>
<feature type="domain" description="4Fe-4S ferredoxin-type" evidence="9">
    <location>
        <begin position="310"/>
        <end position="340"/>
    </location>
</feature>
<sequence>MSLARPQAGGAGPDFNARTADALADEWLKVAIDRTTGTARTKRAAIVGQWPDFGVARERGRAIKDHVVAHLGHYLAEFERNATANGAVVHYAATADEACRIVVDLCRRAGARSATRSKSMLGEEIGLPHALEEAGIERVETDLAEHIVQLAGERPSHIIWPAMHKTREQISELFRHAHADPHREETPEAMAASARRHLRRRFMAAEVGISGANFLVADTGSVCTVTNEGNAEMTTTPPRVHIVTAGIEKLVPTMGHAAMMLRLLVRSATGAALTQYTTFHTGPKRPGDLDGPDEMHIVLVDNGRTRMLADASLRDMLRCIRCGACMNHCPVFNQIGGHAYGGTYPGPMGAVLTPVFDGLTQKTRDLAHACTLNGRCREVCPVDIPLPTLIRGWRERSWREGLEPTSMRSGLRLFAFVAARPRLYRLGTGLAARALRLLGGRRGAITRLPGLAGAWTLHRDMPAPPPGPTFLQAEAARRAREART</sequence>
<evidence type="ECO:0000256" key="1">
    <source>
        <dbReference type="ARBA" id="ARBA00022448"/>
    </source>
</evidence>